<name>A0ACC0BJB4_CATRO</name>
<proteinExistence type="predicted"/>
<gene>
    <name evidence="1" type="ORF">M9H77_13072</name>
</gene>
<evidence type="ECO:0000313" key="2">
    <source>
        <dbReference type="Proteomes" id="UP001060085"/>
    </source>
</evidence>
<accession>A0ACC0BJB4</accession>
<dbReference type="Proteomes" id="UP001060085">
    <property type="component" value="Linkage Group LG03"/>
</dbReference>
<organism evidence="1 2">
    <name type="scientific">Catharanthus roseus</name>
    <name type="common">Madagascar periwinkle</name>
    <name type="synonym">Vinca rosea</name>
    <dbReference type="NCBI Taxonomy" id="4058"/>
    <lineage>
        <taxon>Eukaryota</taxon>
        <taxon>Viridiplantae</taxon>
        <taxon>Streptophyta</taxon>
        <taxon>Embryophyta</taxon>
        <taxon>Tracheophyta</taxon>
        <taxon>Spermatophyta</taxon>
        <taxon>Magnoliopsida</taxon>
        <taxon>eudicotyledons</taxon>
        <taxon>Gunneridae</taxon>
        <taxon>Pentapetalae</taxon>
        <taxon>asterids</taxon>
        <taxon>lamiids</taxon>
        <taxon>Gentianales</taxon>
        <taxon>Apocynaceae</taxon>
        <taxon>Rauvolfioideae</taxon>
        <taxon>Vinceae</taxon>
        <taxon>Catharanthinae</taxon>
        <taxon>Catharanthus</taxon>
    </lineage>
</organism>
<keyword evidence="2" id="KW-1185">Reference proteome</keyword>
<comment type="caution">
    <text evidence="1">The sequence shown here is derived from an EMBL/GenBank/DDBJ whole genome shotgun (WGS) entry which is preliminary data.</text>
</comment>
<sequence length="1018" mass="113177">MKNPILGNPIGTISFFTTSTRRNLSNSPKFLLQISNFSTFSAHNAASSTSYPSRRHEEESRNVRVSVWWDFENCTLPAGTNVFRVAQCITAVIRANGIKGPIQITAFGDVMQISRLNQEALSSTGINLNHIPCGGKNSADRSLLVDLMYWVSQNPPPAHLFLISGDRDFAGILHRLRMNNYNILLACPESTPCVLCSAASIMWHWSSLLKGENLAGKHFNQPPDGPYGSWYGHYRWPLEDPFAVAEQPACARAEDLPDSGTDCKDRQIPKIVVKQIRRILYSNPKGIPITDLRAELFKSNVIIDKDFYGYKKFSRFLLAMPQILKLQRESDGQYLVRAAPQKAPEQGEPIPGMITGPMQNREEHSVSIPILNGEKSYCSQNVEENPTHSLSSETAVKDAGKQQFLLVEDQKSSQQTQVTASTEPKLTSLVSPSEKLGKEKVQEQAGEVHQPPALVQVLEKAESTETGLHDYSPVSELGFFNKLWRKWLGHTDSGLGEKVDSESVTFSPQMLKSEENGAKSEVQHVESMSPTPFSPSSTEAMVESNKLRTSEADEEKSKRSSGFLSQLLKFWKGSTSDNISEELKGKTEKNELYYGIFAKEFFWEELKAFIDTPGGAAVVVQSSTRMQVAQKLQKQGPGVLRSLSEADLLHLVNLMISDKKWIEECPSQPSPFKLIQSSEKALCSRAGSNLRNSHDLSSIFSNTKQPLLPQKGLELDGQKRHQNPPHAGVSYPVTERKSRNQTVVDCQKLIDELLKEHPEGFNLGTFRKMFLEKCGYPLDIKKLGYQKLAAFLQTMPGVSVESTYVFPSYKQKSPSVGTIEPIIQESSSGATEANSESELSDGSGKEDDLDSPWEELGPVSNAGPKNSEMRSGLRSRMKDETREMIHHQYETLSDDDFSDIEEISSSITSKSKNRSRGNETDSSLLQILDSWYKTKDDDNKQSGSEDNDSVTADSTTNGSKVSSSSESRVRNESPTMTNGRKQRQFKTYSFVTDQPVDSKDKLIDGILGTLKKAGERSS</sequence>
<protein>
    <submittedName>
        <fullName evidence="1">Uncharacterized protein</fullName>
    </submittedName>
</protein>
<dbReference type="EMBL" id="CM044703">
    <property type="protein sequence ID" value="KAI5672708.1"/>
    <property type="molecule type" value="Genomic_DNA"/>
</dbReference>
<evidence type="ECO:0000313" key="1">
    <source>
        <dbReference type="EMBL" id="KAI5672708.1"/>
    </source>
</evidence>
<reference evidence="2" key="1">
    <citation type="journal article" date="2023" name="Nat. Plants">
        <title>Single-cell RNA sequencing provides a high-resolution roadmap for understanding the multicellular compartmentation of specialized metabolism.</title>
        <authorList>
            <person name="Sun S."/>
            <person name="Shen X."/>
            <person name="Li Y."/>
            <person name="Li Y."/>
            <person name="Wang S."/>
            <person name="Li R."/>
            <person name="Zhang H."/>
            <person name="Shen G."/>
            <person name="Guo B."/>
            <person name="Wei J."/>
            <person name="Xu J."/>
            <person name="St-Pierre B."/>
            <person name="Chen S."/>
            <person name="Sun C."/>
        </authorList>
    </citation>
    <scope>NUCLEOTIDE SEQUENCE [LARGE SCALE GENOMIC DNA]</scope>
</reference>